<name>A0A812J3L0_9DINO</name>
<dbReference type="EMBL" id="CAJNDS010000368">
    <property type="protein sequence ID" value="CAE7198337.1"/>
    <property type="molecule type" value="Genomic_DNA"/>
</dbReference>
<proteinExistence type="predicted"/>
<evidence type="ECO:0000313" key="2">
    <source>
        <dbReference type="EMBL" id="CAE7198337.1"/>
    </source>
</evidence>
<feature type="compositionally biased region" description="Low complexity" evidence="1">
    <location>
        <begin position="72"/>
        <end position="105"/>
    </location>
</feature>
<keyword evidence="3" id="KW-1185">Reference proteome</keyword>
<organism evidence="2 3">
    <name type="scientific">Symbiodinium natans</name>
    <dbReference type="NCBI Taxonomy" id="878477"/>
    <lineage>
        <taxon>Eukaryota</taxon>
        <taxon>Sar</taxon>
        <taxon>Alveolata</taxon>
        <taxon>Dinophyceae</taxon>
        <taxon>Suessiales</taxon>
        <taxon>Symbiodiniaceae</taxon>
        <taxon>Symbiodinium</taxon>
    </lineage>
</organism>
<feature type="compositionally biased region" description="Low complexity" evidence="1">
    <location>
        <begin position="25"/>
        <end position="34"/>
    </location>
</feature>
<feature type="region of interest" description="Disordered" evidence="1">
    <location>
        <begin position="1"/>
        <end position="105"/>
    </location>
</feature>
<protein>
    <submittedName>
        <fullName evidence="2">Uncharacterized protein</fullName>
    </submittedName>
</protein>
<gene>
    <name evidence="2" type="ORF">SNAT2548_LOCUS5706</name>
</gene>
<sequence>MHSPSVTDTRVTPAETSECQGAEVLPPASSAPLRPSEEDSFLGFFRSETSLRDQGADSRLSGLSEEADDFLGPDFGAGLAGGAASELGAPLAGPALAGPAPAVPAGPNYAQMPWLVEKPLAGHKHPPAPRAAYGRAATDGGQSIPAETFLKVADAQRQIERRWARAEQAEVEALFDEMERELDDAQPERRAR</sequence>
<accession>A0A812J3L0</accession>
<reference evidence="2" key="1">
    <citation type="submission" date="2021-02" db="EMBL/GenBank/DDBJ databases">
        <authorList>
            <person name="Dougan E. K."/>
            <person name="Rhodes N."/>
            <person name="Thang M."/>
            <person name="Chan C."/>
        </authorList>
    </citation>
    <scope>NUCLEOTIDE SEQUENCE</scope>
</reference>
<evidence type="ECO:0000313" key="3">
    <source>
        <dbReference type="Proteomes" id="UP000604046"/>
    </source>
</evidence>
<feature type="region of interest" description="Disordered" evidence="1">
    <location>
        <begin position="120"/>
        <end position="140"/>
    </location>
</feature>
<dbReference type="AlphaFoldDB" id="A0A812J3L0"/>
<feature type="compositionally biased region" description="Polar residues" evidence="1">
    <location>
        <begin position="1"/>
        <end position="19"/>
    </location>
</feature>
<evidence type="ECO:0000256" key="1">
    <source>
        <dbReference type="SAM" id="MobiDB-lite"/>
    </source>
</evidence>
<dbReference type="Proteomes" id="UP000604046">
    <property type="component" value="Unassembled WGS sequence"/>
</dbReference>
<comment type="caution">
    <text evidence="2">The sequence shown here is derived from an EMBL/GenBank/DDBJ whole genome shotgun (WGS) entry which is preliminary data.</text>
</comment>